<evidence type="ECO:0000313" key="3">
    <source>
        <dbReference type="Proteomes" id="UP001164929"/>
    </source>
</evidence>
<keyword evidence="1" id="KW-1133">Transmembrane helix</keyword>
<protein>
    <submittedName>
        <fullName evidence="2">Uncharacterized protein</fullName>
    </submittedName>
</protein>
<keyword evidence="1" id="KW-0472">Membrane</keyword>
<gene>
    <name evidence="2" type="ORF">NC653_032590</name>
</gene>
<dbReference type="Proteomes" id="UP001164929">
    <property type="component" value="Chromosome 14"/>
</dbReference>
<accession>A0AAD6LRN4</accession>
<dbReference type="AlphaFoldDB" id="A0AAD6LRN4"/>
<comment type="caution">
    <text evidence="2">The sequence shown here is derived from an EMBL/GenBank/DDBJ whole genome shotgun (WGS) entry which is preliminary data.</text>
</comment>
<feature type="transmembrane region" description="Helical" evidence="1">
    <location>
        <begin position="28"/>
        <end position="49"/>
    </location>
</feature>
<evidence type="ECO:0000313" key="2">
    <source>
        <dbReference type="EMBL" id="KAJ6972064.1"/>
    </source>
</evidence>
<sequence length="70" mass="8465">MQKSPWSQISTKYMRQRVLSMKRGGRPIRSFGFLLLEGLPSMSAYFRVLDRKRKRKYNKKMCGIQRMRCF</sequence>
<evidence type="ECO:0000256" key="1">
    <source>
        <dbReference type="SAM" id="Phobius"/>
    </source>
</evidence>
<keyword evidence="3" id="KW-1185">Reference proteome</keyword>
<organism evidence="2 3">
    <name type="scientific">Populus alba x Populus x berolinensis</name>
    <dbReference type="NCBI Taxonomy" id="444605"/>
    <lineage>
        <taxon>Eukaryota</taxon>
        <taxon>Viridiplantae</taxon>
        <taxon>Streptophyta</taxon>
        <taxon>Embryophyta</taxon>
        <taxon>Tracheophyta</taxon>
        <taxon>Spermatophyta</taxon>
        <taxon>Magnoliopsida</taxon>
        <taxon>eudicotyledons</taxon>
        <taxon>Gunneridae</taxon>
        <taxon>Pentapetalae</taxon>
        <taxon>rosids</taxon>
        <taxon>fabids</taxon>
        <taxon>Malpighiales</taxon>
        <taxon>Salicaceae</taxon>
        <taxon>Saliceae</taxon>
        <taxon>Populus</taxon>
    </lineage>
</organism>
<name>A0AAD6LRN4_9ROSI</name>
<keyword evidence="1" id="KW-0812">Transmembrane</keyword>
<reference evidence="2" key="1">
    <citation type="journal article" date="2023" name="Mol. Ecol. Resour.">
        <title>Chromosome-level genome assembly of a triploid poplar Populus alba 'Berolinensis'.</title>
        <authorList>
            <person name="Chen S."/>
            <person name="Yu Y."/>
            <person name="Wang X."/>
            <person name="Wang S."/>
            <person name="Zhang T."/>
            <person name="Zhou Y."/>
            <person name="He R."/>
            <person name="Meng N."/>
            <person name="Wang Y."/>
            <person name="Liu W."/>
            <person name="Liu Z."/>
            <person name="Liu J."/>
            <person name="Guo Q."/>
            <person name="Huang H."/>
            <person name="Sederoff R.R."/>
            <person name="Wang G."/>
            <person name="Qu G."/>
            <person name="Chen S."/>
        </authorList>
    </citation>
    <scope>NUCLEOTIDE SEQUENCE</scope>
    <source>
        <strain evidence="2">SC-2020</strain>
    </source>
</reference>
<proteinExistence type="predicted"/>
<dbReference type="EMBL" id="JAQIZT010000014">
    <property type="protein sequence ID" value="KAJ6972064.1"/>
    <property type="molecule type" value="Genomic_DNA"/>
</dbReference>